<feature type="compositionally biased region" description="Low complexity" evidence="1">
    <location>
        <begin position="149"/>
        <end position="172"/>
    </location>
</feature>
<accession>A0A4Y2PKK4</accession>
<organism evidence="2 3">
    <name type="scientific">Araneus ventricosus</name>
    <name type="common">Orbweaver spider</name>
    <name type="synonym">Epeira ventricosa</name>
    <dbReference type="NCBI Taxonomy" id="182803"/>
    <lineage>
        <taxon>Eukaryota</taxon>
        <taxon>Metazoa</taxon>
        <taxon>Ecdysozoa</taxon>
        <taxon>Arthropoda</taxon>
        <taxon>Chelicerata</taxon>
        <taxon>Arachnida</taxon>
        <taxon>Araneae</taxon>
        <taxon>Araneomorphae</taxon>
        <taxon>Entelegynae</taxon>
        <taxon>Araneoidea</taxon>
        <taxon>Araneidae</taxon>
        <taxon>Araneus</taxon>
    </lineage>
</organism>
<name>A0A4Y2PKK4_ARAVE</name>
<proteinExistence type="predicted"/>
<comment type="caution">
    <text evidence="2">The sequence shown here is derived from an EMBL/GenBank/DDBJ whole genome shotgun (WGS) entry which is preliminary data.</text>
</comment>
<sequence>MNIDYSMMLCNAALFKYGQLHGSCVKETNQPHFSSLTVVFSSQLKIHIFTTSHCPNPGADFEAIFLRNFIRSCALVSDSLEFEETLPIFQQVEILRKMEKKKLAQGPKKSRKSKVNDITDEERLLLYAELAEEQRRARYGLPTLRKNVHTPNVHTPHVHTPNVHTPNVHTPNGHNPNEHTQNGKPRDEPLH</sequence>
<evidence type="ECO:0000256" key="1">
    <source>
        <dbReference type="SAM" id="MobiDB-lite"/>
    </source>
</evidence>
<dbReference type="EMBL" id="BGPR01011462">
    <property type="protein sequence ID" value="GBN51463.1"/>
    <property type="molecule type" value="Genomic_DNA"/>
</dbReference>
<evidence type="ECO:0000313" key="3">
    <source>
        <dbReference type="Proteomes" id="UP000499080"/>
    </source>
</evidence>
<keyword evidence="3" id="KW-1185">Reference proteome</keyword>
<evidence type="ECO:0000313" key="2">
    <source>
        <dbReference type="EMBL" id="GBN51463.1"/>
    </source>
</evidence>
<dbReference type="AlphaFoldDB" id="A0A4Y2PKK4"/>
<feature type="compositionally biased region" description="Polar residues" evidence="1">
    <location>
        <begin position="173"/>
        <end position="183"/>
    </location>
</feature>
<feature type="region of interest" description="Disordered" evidence="1">
    <location>
        <begin position="146"/>
        <end position="191"/>
    </location>
</feature>
<dbReference type="Proteomes" id="UP000499080">
    <property type="component" value="Unassembled WGS sequence"/>
</dbReference>
<protein>
    <submittedName>
        <fullName evidence="2">Uncharacterized protein</fullName>
    </submittedName>
</protein>
<reference evidence="2 3" key="1">
    <citation type="journal article" date="2019" name="Sci. Rep.">
        <title>Orb-weaving spider Araneus ventricosus genome elucidates the spidroin gene catalogue.</title>
        <authorList>
            <person name="Kono N."/>
            <person name="Nakamura H."/>
            <person name="Ohtoshi R."/>
            <person name="Moran D.A.P."/>
            <person name="Shinohara A."/>
            <person name="Yoshida Y."/>
            <person name="Fujiwara M."/>
            <person name="Mori M."/>
            <person name="Tomita M."/>
            <person name="Arakawa K."/>
        </authorList>
    </citation>
    <scope>NUCLEOTIDE SEQUENCE [LARGE SCALE GENOMIC DNA]</scope>
</reference>
<gene>
    <name evidence="2" type="ORF">AVEN_86313_1</name>
</gene>